<keyword evidence="1" id="KW-0472">Membrane</keyword>
<organism evidence="2 3">
    <name type="scientific">candidate division WS6 bacterium OLB20</name>
    <dbReference type="NCBI Taxonomy" id="1617426"/>
    <lineage>
        <taxon>Bacteria</taxon>
        <taxon>Candidatus Dojkabacteria</taxon>
    </lineage>
</organism>
<keyword evidence="1" id="KW-1133">Transmembrane helix</keyword>
<protein>
    <submittedName>
        <fullName evidence="2">Uncharacterized protein</fullName>
    </submittedName>
</protein>
<keyword evidence="1" id="KW-0812">Transmembrane</keyword>
<reference evidence="2 3" key="1">
    <citation type="submission" date="2015-02" db="EMBL/GenBank/DDBJ databases">
        <title>Improved understanding of the partial-nitritation anammox process through 23 genomes representing the majority of the microbial community.</title>
        <authorList>
            <person name="Speth D.R."/>
            <person name="In T Zandt M."/>
            <person name="Guerrero Cruz S."/>
            <person name="Jetten M.S."/>
            <person name="Dutilh B.E."/>
        </authorList>
    </citation>
    <scope>NUCLEOTIDE SEQUENCE [LARGE SCALE GENOMIC DNA]</scope>
    <source>
        <strain evidence="2">OLB20</strain>
    </source>
</reference>
<proteinExistence type="predicted"/>
<comment type="caution">
    <text evidence="2">The sequence shown here is derived from an EMBL/GenBank/DDBJ whole genome shotgun (WGS) entry which is preliminary data.</text>
</comment>
<name>A0A136LXV5_9BACT</name>
<dbReference type="STRING" id="1617426.TR69_WS6001000485"/>
<accession>A0A136LXV5</accession>
<evidence type="ECO:0000313" key="3">
    <source>
        <dbReference type="Proteomes" id="UP000070457"/>
    </source>
</evidence>
<gene>
    <name evidence="2" type="ORF">TR69_WS6001000485</name>
</gene>
<feature type="transmembrane region" description="Helical" evidence="1">
    <location>
        <begin position="21"/>
        <end position="46"/>
    </location>
</feature>
<dbReference type="Proteomes" id="UP000070457">
    <property type="component" value="Unassembled WGS sequence"/>
</dbReference>
<dbReference type="AlphaFoldDB" id="A0A136LXV5"/>
<evidence type="ECO:0000313" key="2">
    <source>
        <dbReference type="EMBL" id="KXK26481.1"/>
    </source>
</evidence>
<dbReference type="EMBL" id="JYNZ01000003">
    <property type="protein sequence ID" value="KXK26481.1"/>
    <property type="molecule type" value="Genomic_DNA"/>
</dbReference>
<evidence type="ECO:0000256" key="1">
    <source>
        <dbReference type="SAM" id="Phobius"/>
    </source>
</evidence>
<sequence>MPMTDEPIKLPDTSKLNQNHIGLGIVISLLLLCCLCSCVCILPFVWLNDSLGGLGNPYLFWP</sequence>